<dbReference type="NCBIfam" id="TIGR00482">
    <property type="entry name" value="nicotinate (nicotinamide) nucleotide adenylyltransferase"/>
    <property type="match status" value="1"/>
</dbReference>
<organism evidence="14 15">
    <name type="scientific">Sphagnum troendelagicum</name>
    <dbReference type="NCBI Taxonomy" id="128251"/>
    <lineage>
        <taxon>Eukaryota</taxon>
        <taxon>Viridiplantae</taxon>
        <taxon>Streptophyta</taxon>
        <taxon>Embryophyta</taxon>
        <taxon>Bryophyta</taxon>
        <taxon>Sphagnophytina</taxon>
        <taxon>Sphagnopsida</taxon>
        <taxon>Sphagnales</taxon>
        <taxon>Sphagnaceae</taxon>
        <taxon>Sphagnum</taxon>
    </lineage>
</organism>
<dbReference type="InterPro" id="IPR051182">
    <property type="entry name" value="Euk_NMN_adenylyltrnsfrase"/>
</dbReference>
<dbReference type="InterPro" id="IPR045094">
    <property type="entry name" value="NMNAT_euk"/>
</dbReference>
<comment type="similarity">
    <text evidence="3">Belongs to the eukaryotic NMN adenylyltransferase family.</text>
</comment>
<feature type="compositionally biased region" description="Basic and acidic residues" evidence="11">
    <location>
        <begin position="196"/>
        <end position="208"/>
    </location>
</feature>
<comment type="pathway">
    <text evidence="2">Cofactor biosynthesis; NAD(+) biosynthesis; deamido-NAD(+) from nicotinate D-ribonucleotide: step 1/1.</text>
</comment>
<keyword evidence="15" id="KW-1185">Reference proteome</keyword>
<feature type="region of interest" description="Disordered" evidence="11">
    <location>
        <begin position="167"/>
        <end position="215"/>
    </location>
</feature>
<feature type="domain" description="Myb/SANT-like DNA-binding" evidence="13">
    <location>
        <begin position="215"/>
        <end position="302"/>
    </location>
</feature>
<keyword evidence="7" id="KW-0547">Nucleotide-binding</keyword>
<evidence type="ECO:0000256" key="11">
    <source>
        <dbReference type="SAM" id="MobiDB-lite"/>
    </source>
</evidence>
<keyword evidence="4" id="KW-0662">Pyridine nucleotide biosynthesis</keyword>
<evidence type="ECO:0000256" key="6">
    <source>
        <dbReference type="ARBA" id="ARBA00022695"/>
    </source>
</evidence>
<keyword evidence="5" id="KW-0808">Transferase</keyword>
<evidence type="ECO:0000256" key="10">
    <source>
        <dbReference type="ARBA" id="ARBA00048721"/>
    </source>
</evidence>
<keyword evidence="6" id="KW-0548">Nucleotidyltransferase</keyword>
<evidence type="ECO:0000313" key="14">
    <source>
        <dbReference type="EMBL" id="CAK9197522.1"/>
    </source>
</evidence>
<dbReference type="PANTHER" id="PTHR12039">
    <property type="entry name" value="NICOTINAMIDE MONONUCLEOTIDE ADENYLYLTRANSFERASE"/>
    <property type="match status" value="1"/>
</dbReference>
<evidence type="ECO:0000256" key="5">
    <source>
        <dbReference type="ARBA" id="ARBA00022679"/>
    </source>
</evidence>
<evidence type="ECO:0000256" key="9">
    <source>
        <dbReference type="ARBA" id="ARBA00023027"/>
    </source>
</evidence>
<dbReference type="InterPro" id="IPR005248">
    <property type="entry name" value="NadD/NMNAT"/>
</dbReference>
<evidence type="ECO:0000259" key="12">
    <source>
        <dbReference type="Pfam" id="PF01467"/>
    </source>
</evidence>
<feature type="compositionally biased region" description="Gly residues" evidence="11">
    <location>
        <begin position="177"/>
        <end position="188"/>
    </location>
</feature>
<dbReference type="Pfam" id="PF01467">
    <property type="entry name" value="CTP_transf_like"/>
    <property type="match status" value="1"/>
</dbReference>
<feature type="region of interest" description="Disordered" evidence="11">
    <location>
        <begin position="52"/>
        <end position="136"/>
    </location>
</feature>
<dbReference type="InterPro" id="IPR014729">
    <property type="entry name" value="Rossmann-like_a/b/a_fold"/>
</dbReference>
<evidence type="ECO:0000256" key="7">
    <source>
        <dbReference type="ARBA" id="ARBA00022741"/>
    </source>
</evidence>
<dbReference type="Gene3D" id="3.40.50.620">
    <property type="entry name" value="HUPs"/>
    <property type="match status" value="1"/>
</dbReference>
<evidence type="ECO:0000259" key="13">
    <source>
        <dbReference type="Pfam" id="PF13837"/>
    </source>
</evidence>
<reference evidence="14" key="1">
    <citation type="submission" date="2024-02" db="EMBL/GenBank/DDBJ databases">
        <authorList>
            <consortium name="ELIXIR-Norway"/>
            <consortium name="Elixir Norway"/>
        </authorList>
    </citation>
    <scope>NUCLEOTIDE SEQUENCE</scope>
</reference>
<dbReference type="CDD" id="cd09286">
    <property type="entry name" value="NMNAT_Eukarya"/>
    <property type="match status" value="1"/>
</dbReference>
<dbReference type="Proteomes" id="UP001497512">
    <property type="component" value="Chromosome 11"/>
</dbReference>
<evidence type="ECO:0000256" key="4">
    <source>
        <dbReference type="ARBA" id="ARBA00022642"/>
    </source>
</evidence>
<accession>A0ABP0TIJ2</accession>
<gene>
    <name evidence="14" type="ORF">CSSPTR1EN2_LOCUS4016</name>
</gene>
<protein>
    <recommendedName>
        <fullName evidence="16">Nicotinamide-nucleotide adenylyltransferase</fullName>
    </recommendedName>
</protein>
<evidence type="ECO:0000256" key="2">
    <source>
        <dbReference type="ARBA" id="ARBA00005019"/>
    </source>
</evidence>
<dbReference type="EMBL" id="OZ019903">
    <property type="protein sequence ID" value="CAK9197522.1"/>
    <property type="molecule type" value="Genomic_DNA"/>
</dbReference>
<dbReference type="InterPro" id="IPR044822">
    <property type="entry name" value="Myb_DNA-bind_4"/>
</dbReference>
<evidence type="ECO:0000256" key="1">
    <source>
        <dbReference type="ARBA" id="ARBA00004658"/>
    </source>
</evidence>
<evidence type="ECO:0000256" key="8">
    <source>
        <dbReference type="ARBA" id="ARBA00022840"/>
    </source>
</evidence>
<dbReference type="SUPFAM" id="SSF52374">
    <property type="entry name" value="Nucleotidylyl transferase"/>
    <property type="match status" value="1"/>
</dbReference>
<keyword evidence="9" id="KW-0520">NAD</keyword>
<feature type="domain" description="Cytidyltransferase-like" evidence="12">
    <location>
        <begin position="396"/>
        <end position="577"/>
    </location>
</feature>
<proteinExistence type="inferred from homology"/>
<feature type="region of interest" description="Disordered" evidence="11">
    <location>
        <begin position="1"/>
        <end position="29"/>
    </location>
</feature>
<evidence type="ECO:0000313" key="15">
    <source>
        <dbReference type="Proteomes" id="UP001497512"/>
    </source>
</evidence>
<dbReference type="Gene3D" id="1.10.10.60">
    <property type="entry name" value="Homeodomain-like"/>
    <property type="match status" value="1"/>
</dbReference>
<sequence>MEQGANSPAAMESSLSEQTHMGFVPPAYGRDAYGAAAEREVVAYAREGFLRESQGFPPPPPHHHHHHIDRSTYTHDAYPQDGVPKDGQVFHRDNSLMRDNTGNNKKQKGADWWHESQVSEQPAAAPKEDIDPTGNSHAVVPIMPSSFGGVVGFPGIVLGSQMVGAEGQAGSMEEGECGGSSGGGVGIGEEGDDGEGDGKERSEKEGSAKKKRAEMWQDPEMDALVRAYREVHMKLAAAGKKGKQVFKSATDKWKEVQTLLFNVGVDRQPKEIERKWSNLSTAFKQIADWNKKVGHPNYWELDETLKKEKTKAKELPATFRVQLFDAMAEFLGDRVGTHRSRSPASSHMALPGLPYAVNSTGISGVVEVTLPMDKLAVHTTPMDNNQKRMQVVLVSTGSFNPPTYMHLRMFELAKDALLSEGYDVLGCYMSPVGDAYHKKGLAPAEHRIRLCQLATQDSPFVMVDSWEATQSSYQRTLTVLSRVEAAVNSRAFAAEEKVRVMLLCGTDLLESMTKPGVWIPEQVRVLLQEHGVVCICRTGQDTRQLLLEHDILFSNRRHIMIVDELIHNDVSSTKVRRNIARGLSVKYLVADTVINYIKTHQLYTSNPVAHQP</sequence>
<comment type="pathway">
    <text evidence="1">Cofactor biosynthesis; NAD(+) biosynthesis; NAD(+) from nicotinamide D-ribonucleotide: step 1/1.</text>
</comment>
<dbReference type="InterPro" id="IPR004821">
    <property type="entry name" value="Cyt_trans-like"/>
</dbReference>
<comment type="catalytic activity">
    <reaction evidence="10">
        <text>nicotinate beta-D-ribonucleotide + ATP + H(+) = deamido-NAD(+) + diphosphate</text>
        <dbReference type="Rhea" id="RHEA:22860"/>
        <dbReference type="ChEBI" id="CHEBI:15378"/>
        <dbReference type="ChEBI" id="CHEBI:30616"/>
        <dbReference type="ChEBI" id="CHEBI:33019"/>
        <dbReference type="ChEBI" id="CHEBI:57502"/>
        <dbReference type="ChEBI" id="CHEBI:58437"/>
        <dbReference type="EC" id="2.7.7.18"/>
    </reaction>
</comment>
<evidence type="ECO:0008006" key="16">
    <source>
        <dbReference type="Google" id="ProtNLM"/>
    </source>
</evidence>
<dbReference type="PANTHER" id="PTHR12039:SF0">
    <property type="entry name" value="NICOTINAMIDE-NUCLEOTIDE ADENYLYLTRANSFERASE"/>
    <property type="match status" value="1"/>
</dbReference>
<evidence type="ECO:0000256" key="3">
    <source>
        <dbReference type="ARBA" id="ARBA00007064"/>
    </source>
</evidence>
<dbReference type="Pfam" id="PF13837">
    <property type="entry name" value="Myb_DNA-bind_4"/>
    <property type="match status" value="1"/>
</dbReference>
<keyword evidence="8" id="KW-0067">ATP-binding</keyword>
<name>A0ABP0TIJ2_9BRYO</name>